<sequence length="205" mass="23263">MAFVSRLLSLTVDTFFDPTPFFKNDRTVSGEGRARSAPPKYTRGVPMRLQRRVEARRMGELWELLERQRQELRQMSKDLLTVAAQTLEESQRTQDVALKCPLAPLASDIPELLDELSRTLPSLTGVDKGPIDIREGSAGNVWLGRERYVLRLMKDMTEKCAYLAKLEKAAEKQRGGAGVCRDICYGVNHYGQRIHGRPGWCSLWP</sequence>
<dbReference type="InParanoid" id="A0A0G4FGC4"/>
<protein>
    <submittedName>
        <fullName evidence="1">Uncharacterized protein</fullName>
    </submittedName>
</protein>
<evidence type="ECO:0000313" key="2">
    <source>
        <dbReference type="Proteomes" id="UP000041254"/>
    </source>
</evidence>
<gene>
    <name evidence="1" type="ORF">Vbra_15318</name>
</gene>
<reference evidence="1 2" key="1">
    <citation type="submission" date="2014-11" db="EMBL/GenBank/DDBJ databases">
        <authorList>
            <person name="Zhu J."/>
            <person name="Qi W."/>
            <person name="Song R."/>
        </authorList>
    </citation>
    <scope>NUCLEOTIDE SEQUENCE [LARGE SCALE GENOMIC DNA]</scope>
</reference>
<dbReference type="EMBL" id="CDMY01000433">
    <property type="protein sequence ID" value="CEM12114.1"/>
    <property type="molecule type" value="Genomic_DNA"/>
</dbReference>
<dbReference type="Proteomes" id="UP000041254">
    <property type="component" value="Unassembled WGS sequence"/>
</dbReference>
<evidence type="ECO:0000313" key="1">
    <source>
        <dbReference type="EMBL" id="CEM12114.1"/>
    </source>
</evidence>
<name>A0A0G4FGC4_VITBC</name>
<accession>A0A0G4FGC4</accession>
<dbReference type="AlphaFoldDB" id="A0A0G4FGC4"/>
<dbReference type="VEuPathDB" id="CryptoDB:Vbra_15318"/>
<proteinExistence type="predicted"/>
<keyword evidence="2" id="KW-1185">Reference proteome</keyword>
<organism evidence="1 2">
    <name type="scientific">Vitrella brassicaformis (strain CCMP3155)</name>
    <dbReference type="NCBI Taxonomy" id="1169540"/>
    <lineage>
        <taxon>Eukaryota</taxon>
        <taxon>Sar</taxon>
        <taxon>Alveolata</taxon>
        <taxon>Colpodellida</taxon>
        <taxon>Vitrellaceae</taxon>
        <taxon>Vitrella</taxon>
    </lineage>
</organism>